<comment type="subcellular location">
    <subcellularLocation>
        <location evidence="1">Golgi apparatus</location>
    </subcellularLocation>
</comment>
<evidence type="ECO:0000313" key="6">
    <source>
        <dbReference type="EMBL" id="CAG5100421.1"/>
    </source>
</evidence>
<evidence type="ECO:0000256" key="4">
    <source>
        <dbReference type="SAM" id="MobiDB-lite"/>
    </source>
</evidence>
<protein>
    <submittedName>
        <fullName evidence="6">Similar to prrc1: Protein PRRC1 (Danio rerio)</fullName>
    </submittedName>
</protein>
<evidence type="ECO:0000313" key="7">
    <source>
        <dbReference type="Proteomes" id="UP000786811"/>
    </source>
</evidence>
<dbReference type="OrthoDB" id="4968544at2759"/>
<dbReference type="GO" id="GO:0034237">
    <property type="term" value="F:protein kinase A regulatory subunit binding"/>
    <property type="evidence" value="ECO:0007669"/>
    <property type="project" value="TreeGrafter"/>
</dbReference>
<evidence type="ECO:0000259" key="5">
    <source>
        <dbReference type="Pfam" id="PF01931"/>
    </source>
</evidence>
<comment type="caution">
    <text evidence="6">The sequence shown here is derived from an EMBL/GenBank/DDBJ whole genome shotgun (WGS) entry which is preliminary data.</text>
</comment>
<dbReference type="Proteomes" id="UP000786811">
    <property type="component" value="Unassembled WGS sequence"/>
</dbReference>
<gene>
    <name evidence="6" type="ORF">HICCMSTLAB_LOCUS9545</name>
</gene>
<reference evidence="6" key="1">
    <citation type="submission" date="2021-04" db="EMBL/GenBank/DDBJ databases">
        <authorList>
            <person name="Chebbi M.A.C M."/>
        </authorList>
    </citation>
    <scope>NUCLEOTIDE SEQUENCE</scope>
</reference>
<dbReference type="GO" id="GO:0005794">
    <property type="term" value="C:Golgi apparatus"/>
    <property type="evidence" value="ECO:0007669"/>
    <property type="project" value="UniProtKB-SubCell"/>
</dbReference>
<dbReference type="InterPro" id="IPR026533">
    <property type="entry name" value="NTPase/PRRC1"/>
</dbReference>
<evidence type="ECO:0000256" key="3">
    <source>
        <dbReference type="ARBA" id="ARBA00023034"/>
    </source>
</evidence>
<feature type="region of interest" description="Disordered" evidence="4">
    <location>
        <begin position="88"/>
        <end position="123"/>
    </location>
</feature>
<dbReference type="InterPro" id="IPR029001">
    <property type="entry name" value="ITPase-like_fam"/>
</dbReference>
<dbReference type="PANTHER" id="PTHR23276:SF2">
    <property type="entry name" value="PROTEIN PRRC1"/>
    <property type="match status" value="1"/>
</dbReference>
<sequence length="391" mass="42037">MTDESNGESTFEFVEKRVEDVSISGETTKIDLISSLSPSVSIITPLSGSSSAGNLLSNVAPPSALPSFIANQSPPLDSLPKEIGQNAVKVESTEKPEEISGDLGVQTKQPQAQGQQTPAESQKPLESVCLEENQSQDMGIVGASLFSWVKDNVVNNSMLSKVAEKAKSSVNSMITTLDPQMHTWISDSGGDVEIVVASNKEVKVSPIREAFQDAFGKATITGVAIDTSAIPAQPVGFAAGVNGAKHRIKYARNALEIPKDIPIIAVQSFLVEIGEDKWYELAVILLDDSKNDVNLQMFTQMTPVPSQFVSTAKESTPDTYPLKTLGLAVSVGSLMSTNLQVNFNEWHHALTVICTLIVLYKSAKIQIGYNLSKYDAKSGRPSFNPFLFLVS</sequence>
<comment type="similarity">
    <text evidence="2">Belongs to the PRRC1 family.</text>
</comment>
<name>A0A8J2MN91_COTCN</name>
<dbReference type="AlphaFoldDB" id="A0A8J2MN91"/>
<dbReference type="SUPFAM" id="SSF52972">
    <property type="entry name" value="ITPase-like"/>
    <property type="match status" value="1"/>
</dbReference>
<feature type="domain" description="Non-canonical purine NTP phosphatase/PRRC1" evidence="5">
    <location>
        <begin position="197"/>
        <end position="313"/>
    </location>
</feature>
<feature type="compositionally biased region" description="Low complexity" evidence="4">
    <location>
        <begin position="106"/>
        <end position="119"/>
    </location>
</feature>
<accession>A0A8J2MN91</accession>
<keyword evidence="3" id="KW-0333">Golgi apparatus</keyword>
<dbReference type="Pfam" id="PF01931">
    <property type="entry name" value="NTPase_I-T"/>
    <property type="match status" value="1"/>
</dbReference>
<evidence type="ECO:0000256" key="1">
    <source>
        <dbReference type="ARBA" id="ARBA00004555"/>
    </source>
</evidence>
<dbReference type="EMBL" id="CAJNRD030001122">
    <property type="protein sequence ID" value="CAG5100421.1"/>
    <property type="molecule type" value="Genomic_DNA"/>
</dbReference>
<keyword evidence="7" id="KW-1185">Reference proteome</keyword>
<dbReference type="Gene3D" id="3.90.950.10">
    <property type="match status" value="1"/>
</dbReference>
<dbReference type="PANTHER" id="PTHR23276">
    <property type="entry name" value="PROTEIN PRRC1"/>
    <property type="match status" value="1"/>
</dbReference>
<organism evidence="6 7">
    <name type="scientific">Cotesia congregata</name>
    <name type="common">Parasitoid wasp</name>
    <name type="synonym">Apanteles congregatus</name>
    <dbReference type="NCBI Taxonomy" id="51543"/>
    <lineage>
        <taxon>Eukaryota</taxon>
        <taxon>Metazoa</taxon>
        <taxon>Ecdysozoa</taxon>
        <taxon>Arthropoda</taxon>
        <taxon>Hexapoda</taxon>
        <taxon>Insecta</taxon>
        <taxon>Pterygota</taxon>
        <taxon>Neoptera</taxon>
        <taxon>Endopterygota</taxon>
        <taxon>Hymenoptera</taxon>
        <taxon>Apocrita</taxon>
        <taxon>Ichneumonoidea</taxon>
        <taxon>Braconidae</taxon>
        <taxon>Microgastrinae</taxon>
        <taxon>Cotesia</taxon>
    </lineage>
</organism>
<evidence type="ECO:0000256" key="2">
    <source>
        <dbReference type="ARBA" id="ARBA00010298"/>
    </source>
</evidence>
<proteinExistence type="inferred from homology"/>
<dbReference type="InterPro" id="IPR026534">
    <property type="entry name" value="PRRC1"/>
</dbReference>